<dbReference type="Proteomes" id="UP001162156">
    <property type="component" value="Unassembled WGS sequence"/>
</dbReference>
<organism evidence="10 11">
    <name type="scientific">Rhamnusium bicolor</name>
    <dbReference type="NCBI Taxonomy" id="1586634"/>
    <lineage>
        <taxon>Eukaryota</taxon>
        <taxon>Metazoa</taxon>
        <taxon>Ecdysozoa</taxon>
        <taxon>Arthropoda</taxon>
        <taxon>Hexapoda</taxon>
        <taxon>Insecta</taxon>
        <taxon>Pterygota</taxon>
        <taxon>Neoptera</taxon>
        <taxon>Endopterygota</taxon>
        <taxon>Coleoptera</taxon>
        <taxon>Polyphaga</taxon>
        <taxon>Cucujiformia</taxon>
        <taxon>Chrysomeloidea</taxon>
        <taxon>Cerambycidae</taxon>
        <taxon>Lepturinae</taxon>
        <taxon>Rhagiini</taxon>
        <taxon>Rhamnusium</taxon>
    </lineage>
</organism>
<dbReference type="Gene3D" id="3.90.70.10">
    <property type="entry name" value="Cysteine proteinases"/>
    <property type="match status" value="1"/>
</dbReference>
<dbReference type="PROSITE" id="PS00639">
    <property type="entry name" value="THIOL_PROTEASE_HIS"/>
    <property type="match status" value="1"/>
</dbReference>
<keyword evidence="2" id="KW-0645">Protease</keyword>
<keyword evidence="6" id="KW-1015">Disulfide bond</keyword>
<keyword evidence="4" id="KW-0788">Thiol protease</keyword>
<dbReference type="SUPFAM" id="SSF54001">
    <property type="entry name" value="Cysteine proteinases"/>
    <property type="match status" value="1"/>
</dbReference>
<feature type="domain" description="Peptidase C1A papain C-terminal" evidence="8">
    <location>
        <begin position="119"/>
        <end position="349"/>
    </location>
</feature>
<dbReference type="PRINTS" id="PR00705">
    <property type="entry name" value="PAPAIN"/>
</dbReference>
<dbReference type="PROSITE" id="PS00640">
    <property type="entry name" value="THIOL_PROTEASE_ASN"/>
    <property type="match status" value="1"/>
</dbReference>
<feature type="domain" description="Cathepsin propeptide inhibitor" evidence="9">
    <location>
        <begin position="29"/>
        <end position="89"/>
    </location>
</feature>
<dbReference type="CDD" id="cd02248">
    <property type="entry name" value="Peptidase_C1A"/>
    <property type="match status" value="1"/>
</dbReference>
<dbReference type="InterPro" id="IPR039417">
    <property type="entry name" value="Peptidase_C1A_papain-like"/>
</dbReference>
<keyword evidence="5" id="KW-0865">Zymogen</keyword>
<dbReference type="PANTHER" id="PTHR12411">
    <property type="entry name" value="CYSTEINE PROTEASE FAMILY C1-RELATED"/>
    <property type="match status" value="1"/>
</dbReference>
<dbReference type="Pfam" id="PF00112">
    <property type="entry name" value="Peptidase_C1"/>
    <property type="match status" value="1"/>
</dbReference>
<feature type="chain" id="PRO_5043631060" evidence="7">
    <location>
        <begin position="19"/>
        <end position="351"/>
    </location>
</feature>
<evidence type="ECO:0000259" key="8">
    <source>
        <dbReference type="SMART" id="SM00645"/>
    </source>
</evidence>
<evidence type="ECO:0000256" key="6">
    <source>
        <dbReference type="ARBA" id="ARBA00023157"/>
    </source>
</evidence>
<dbReference type="InterPro" id="IPR038765">
    <property type="entry name" value="Papain-like_cys_pep_sf"/>
</dbReference>
<dbReference type="InterPro" id="IPR000169">
    <property type="entry name" value="Pept_cys_AS"/>
</dbReference>
<dbReference type="SMART" id="SM00848">
    <property type="entry name" value="Inhibitor_I29"/>
    <property type="match status" value="1"/>
</dbReference>
<gene>
    <name evidence="10" type="ORF">NQ314_015738</name>
</gene>
<dbReference type="InterPro" id="IPR013201">
    <property type="entry name" value="Prot_inhib_I29"/>
</dbReference>
<evidence type="ECO:0000256" key="4">
    <source>
        <dbReference type="ARBA" id="ARBA00022807"/>
    </source>
</evidence>
<evidence type="ECO:0000313" key="11">
    <source>
        <dbReference type="Proteomes" id="UP001162156"/>
    </source>
</evidence>
<dbReference type="EMBL" id="JANEYF010004389">
    <property type="protein sequence ID" value="KAJ8931359.1"/>
    <property type="molecule type" value="Genomic_DNA"/>
</dbReference>
<dbReference type="Pfam" id="PF08246">
    <property type="entry name" value="Inhibitor_I29"/>
    <property type="match status" value="1"/>
</dbReference>
<dbReference type="InterPro" id="IPR000668">
    <property type="entry name" value="Peptidase_C1A_C"/>
</dbReference>
<dbReference type="AlphaFoldDB" id="A0AAV8WXE4"/>
<dbReference type="PROSITE" id="PS00139">
    <property type="entry name" value="THIOL_PROTEASE_CYS"/>
    <property type="match status" value="1"/>
</dbReference>
<accession>A0AAV8WXE4</accession>
<protein>
    <submittedName>
        <fullName evidence="10">Uncharacterized protein</fullName>
    </submittedName>
</protein>
<evidence type="ECO:0000256" key="1">
    <source>
        <dbReference type="ARBA" id="ARBA00008455"/>
    </source>
</evidence>
<keyword evidence="7" id="KW-0732">Signal</keyword>
<dbReference type="InterPro" id="IPR013128">
    <property type="entry name" value="Peptidase_C1A"/>
</dbReference>
<dbReference type="InterPro" id="IPR025661">
    <property type="entry name" value="Pept_asp_AS"/>
</dbReference>
<evidence type="ECO:0000313" key="10">
    <source>
        <dbReference type="EMBL" id="KAJ8931359.1"/>
    </source>
</evidence>
<keyword evidence="3" id="KW-0378">Hydrolase</keyword>
<dbReference type="InterPro" id="IPR025660">
    <property type="entry name" value="Pept_his_AS"/>
</dbReference>
<dbReference type="SMART" id="SM00645">
    <property type="entry name" value="Pept_C1"/>
    <property type="match status" value="1"/>
</dbReference>
<comment type="similarity">
    <text evidence="1">Belongs to the peptidase C1 family.</text>
</comment>
<proteinExistence type="inferred from homology"/>
<name>A0AAV8WXE4_9CUCU</name>
<evidence type="ECO:0000256" key="7">
    <source>
        <dbReference type="SAM" id="SignalP"/>
    </source>
</evidence>
<evidence type="ECO:0000259" key="9">
    <source>
        <dbReference type="SMART" id="SM00848"/>
    </source>
</evidence>
<dbReference type="GO" id="GO:0006508">
    <property type="term" value="P:proteolysis"/>
    <property type="evidence" value="ECO:0007669"/>
    <property type="project" value="UniProtKB-KW"/>
</dbReference>
<dbReference type="FunFam" id="3.90.70.10:FF:000006">
    <property type="entry name" value="Cathepsin S"/>
    <property type="match status" value="1"/>
</dbReference>
<dbReference type="GO" id="GO:0008234">
    <property type="term" value="F:cysteine-type peptidase activity"/>
    <property type="evidence" value="ECO:0007669"/>
    <property type="project" value="UniProtKB-KW"/>
</dbReference>
<sequence>MKLALLATVITVISAVNAAASTDDVNTAWNDFKLKYGKEYRSLYEEIVSKAIFAENFNKIVEHNSLYDQGLVKYSLAINKFADLSNEEFKNTFNGYKKRTSDVGDVVVVNFVPDQKTEIPDEFDWRKKGAVTPVKNQGRCGSCWTFSALHNHFQNGELEPLKVNIFLKTGILASISEQNLVDCSFEDGNAGCDGGDMNPAFTYVHNNDGIDSEEGYPYQGRDLPCRYITSANVTSTKGYGNIERGNEEHLKAAIATVGPIAVAIDASQSEFRLYHEGIYYNPSCSSGAIDPENELDHAVLAIGYGSENGEDYWLIKNSWGTDWGDDGYIKMARNRDNNCGVAADASYPLNY</sequence>
<feature type="signal peptide" evidence="7">
    <location>
        <begin position="1"/>
        <end position="18"/>
    </location>
</feature>
<evidence type="ECO:0000256" key="5">
    <source>
        <dbReference type="ARBA" id="ARBA00023145"/>
    </source>
</evidence>
<keyword evidence="11" id="KW-1185">Reference proteome</keyword>
<reference evidence="10" key="1">
    <citation type="journal article" date="2023" name="Insect Mol. Biol.">
        <title>Genome sequencing provides insights into the evolution of gene families encoding plant cell wall-degrading enzymes in longhorned beetles.</title>
        <authorList>
            <person name="Shin N.R."/>
            <person name="Okamura Y."/>
            <person name="Kirsch R."/>
            <person name="Pauchet Y."/>
        </authorList>
    </citation>
    <scope>NUCLEOTIDE SEQUENCE</scope>
    <source>
        <strain evidence="10">RBIC_L_NR</strain>
    </source>
</reference>
<comment type="caution">
    <text evidence="10">The sequence shown here is derived from an EMBL/GenBank/DDBJ whole genome shotgun (WGS) entry which is preliminary data.</text>
</comment>
<evidence type="ECO:0000256" key="3">
    <source>
        <dbReference type="ARBA" id="ARBA00022801"/>
    </source>
</evidence>
<evidence type="ECO:0000256" key="2">
    <source>
        <dbReference type="ARBA" id="ARBA00022670"/>
    </source>
</evidence>